<name>A0A858R3N6_9PROT</name>
<sequence length="487" mass="53592">MLVAATALLALPLAAEAQQKPSRPWAEDVLYFVLIDRFADGSNANNMDVQRDNPGGFHGGDLVGLTRKLDDLADLGITAIWINPVALNIKGAVGAGSFMHYGHHGYWADDLSKMDPRFGTEAELKAFVDEAHRRGIKVLLDIVYNHAGYDSAYTKRPDARDILRTTDWGTCKEEGDDITMCVGGLPDFKTEKPEVARMVVEKQIARAKAAGIDGYRLDTVKHLTPEFWAYHRKTMRENFGKDFFLLGEIFGADYLVADAYFERDDMDAALDFSFKGETLGWLQGRGRTAAYSRFLQKRHKVRPGYIMSHYLSSHDVPMALGELGGDVQKFRLAAALQMASVGMPQIYYGEEVARTGNDWPSNRTDMPWGKDATLPGKGVKRDDGLRDYYKRLIAARRANPAFAHGDYTELAKDGDLLVFQRAMPDSGNAVLVAVNRSEKPQSATVALPASWAGKTVTDALTGKALGKAEASLALTVDGLTAQYLVAN</sequence>
<evidence type="ECO:0000256" key="3">
    <source>
        <dbReference type="ARBA" id="ARBA00022729"/>
    </source>
</evidence>
<reference evidence="6" key="1">
    <citation type="submission" date="2020-04" db="EMBL/GenBank/DDBJ databases">
        <title>A desert anoxygenic phototrophic bacterium fixes CO2 using RubisCO under aerobic conditions.</title>
        <authorList>
            <person name="Tang K."/>
        </authorList>
    </citation>
    <scope>NUCLEOTIDE SEQUENCE [LARGE SCALE GENOMIC DNA]</scope>
    <source>
        <strain evidence="6">MIMtkB3</strain>
    </source>
</reference>
<dbReference type="Gene3D" id="2.60.40.1180">
    <property type="entry name" value="Golgi alpha-mannosidase II"/>
    <property type="match status" value="1"/>
</dbReference>
<dbReference type="AlphaFoldDB" id="A0A858R3N6"/>
<evidence type="ECO:0000256" key="1">
    <source>
        <dbReference type="ARBA" id="ARBA00001913"/>
    </source>
</evidence>
<evidence type="ECO:0000313" key="6">
    <source>
        <dbReference type="EMBL" id="QJE72011.1"/>
    </source>
</evidence>
<dbReference type="GO" id="GO:0016798">
    <property type="term" value="F:hydrolase activity, acting on glycosyl bonds"/>
    <property type="evidence" value="ECO:0007669"/>
    <property type="project" value="UniProtKB-KW"/>
</dbReference>
<dbReference type="GO" id="GO:0005975">
    <property type="term" value="P:carbohydrate metabolic process"/>
    <property type="evidence" value="ECO:0007669"/>
    <property type="project" value="InterPro"/>
</dbReference>
<gene>
    <name evidence="6" type="ORF">HHL28_01840</name>
</gene>
<dbReference type="Gene3D" id="3.20.20.80">
    <property type="entry name" value="Glycosidases"/>
    <property type="match status" value="1"/>
</dbReference>
<dbReference type="SUPFAM" id="SSF51011">
    <property type="entry name" value="Glycosyl hydrolase domain"/>
    <property type="match status" value="1"/>
</dbReference>
<dbReference type="InterPro" id="IPR013780">
    <property type="entry name" value="Glyco_hydro_b"/>
</dbReference>
<dbReference type="PANTHER" id="PTHR10357">
    <property type="entry name" value="ALPHA-AMYLASE FAMILY MEMBER"/>
    <property type="match status" value="1"/>
</dbReference>
<dbReference type="PANTHER" id="PTHR10357:SF215">
    <property type="entry name" value="ALPHA-AMYLASE 1"/>
    <property type="match status" value="1"/>
</dbReference>
<dbReference type="GO" id="GO:0046872">
    <property type="term" value="F:metal ion binding"/>
    <property type="evidence" value="ECO:0007669"/>
    <property type="project" value="UniProtKB-KW"/>
</dbReference>
<dbReference type="Pfam" id="PF00128">
    <property type="entry name" value="Alpha-amylase"/>
    <property type="match status" value="1"/>
</dbReference>
<evidence type="ECO:0000313" key="7">
    <source>
        <dbReference type="Proteomes" id="UP000501891"/>
    </source>
</evidence>
<dbReference type="Proteomes" id="UP000501891">
    <property type="component" value="Chromosome"/>
</dbReference>
<feature type="domain" description="Glycosyl hydrolase family 13 catalytic" evidence="5">
    <location>
        <begin position="32"/>
        <end position="396"/>
    </location>
</feature>
<evidence type="ECO:0000256" key="2">
    <source>
        <dbReference type="ARBA" id="ARBA00022723"/>
    </source>
</evidence>
<accession>A0A858R3N6</accession>
<feature type="signal peptide" evidence="4">
    <location>
        <begin position="1"/>
        <end position="17"/>
    </location>
</feature>
<proteinExistence type="predicted"/>
<protein>
    <submittedName>
        <fullName evidence="6">DUF3459 domain-containing protein</fullName>
    </submittedName>
</protein>
<keyword evidence="2" id="KW-0479">Metal-binding</keyword>
<dbReference type="InterPro" id="IPR006047">
    <property type="entry name" value="GH13_cat_dom"/>
</dbReference>
<dbReference type="KEGG" id="acru:HHL28_01840"/>
<dbReference type="SMART" id="SM00642">
    <property type="entry name" value="Aamy"/>
    <property type="match status" value="1"/>
</dbReference>
<keyword evidence="3 4" id="KW-0732">Signal</keyword>
<feature type="chain" id="PRO_5032554997" evidence="4">
    <location>
        <begin position="18"/>
        <end position="487"/>
    </location>
</feature>
<organism evidence="6 7">
    <name type="scientific">Aerophototrophica crusticola</name>
    <dbReference type="NCBI Taxonomy" id="1709002"/>
    <lineage>
        <taxon>Bacteria</taxon>
        <taxon>Pseudomonadati</taxon>
        <taxon>Pseudomonadota</taxon>
        <taxon>Alphaproteobacteria</taxon>
        <taxon>Rhodospirillales</taxon>
        <taxon>Rhodospirillaceae</taxon>
        <taxon>Aerophototrophica</taxon>
    </lineage>
</organism>
<evidence type="ECO:0000256" key="4">
    <source>
        <dbReference type="SAM" id="SignalP"/>
    </source>
</evidence>
<evidence type="ECO:0000259" key="5">
    <source>
        <dbReference type="SMART" id="SM00642"/>
    </source>
</evidence>
<comment type="cofactor">
    <cofactor evidence="1">
        <name>Ca(2+)</name>
        <dbReference type="ChEBI" id="CHEBI:29108"/>
    </cofactor>
</comment>
<keyword evidence="7" id="KW-1185">Reference proteome</keyword>
<dbReference type="EMBL" id="CP051775">
    <property type="protein sequence ID" value="QJE72011.1"/>
    <property type="molecule type" value="Genomic_DNA"/>
</dbReference>
<dbReference type="InterPro" id="IPR017853">
    <property type="entry name" value="GH"/>
</dbReference>
<dbReference type="SUPFAM" id="SSF51445">
    <property type="entry name" value="(Trans)glycosidases"/>
    <property type="match status" value="1"/>
</dbReference>